<keyword evidence="5" id="KW-0808">Transferase</keyword>
<evidence type="ECO:0000256" key="5">
    <source>
        <dbReference type="ARBA" id="ARBA00022679"/>
    </source>
</evidence>
<evidence type="ECO:0000259" key="9">
    <source>
        <dbReference type="Pfam" id="PF00266"/>
    </source>
</evidence>
<dbReference type="Gene3D" id="3.90.1150.10">
    <property type="entry name" value="Aspartate Aminotransferase, domain 1"/>
    <property type="match status" value="1"/>
</dbReference>
<dbReference type="GO" id="GO:0004760">
    <property type="term" value="F:L-serine-pyruvate transaminase activity"/>
    <property type="evidence" value="ECO:0007669"/>
    <property type="project" value="TreeGrafter"/>
</dbReference>
<dbReference type="EC" id="2.6.1.44" evidence="3"/>
<evidence type="ECO:0000313" key="10">
    <source>
        <dbReference type="EMBL" id="VEU20892.1"/>
    </source>
</evidence>
<dbReference type="InterPro" id="IPR015421">
    <property type="entry name" value="PyrdxlP-dep_Trfase_major"/>
</dbReference>
<feature type="modified residue" description="N6-(pyridoxal phosphate)lysine" evidence="8">
    <location>
        <position position="203"/>
    </location>
</feature>
<dbReference type="OrthoDB" id="7403325at2759"/>
<evidence type="ECO:0000256" key="2">
    <source>
        <dbReference type="ARBA" id="ARBA00009236"/>
    </source>
</evidence>
<dbReference type="PANTHER" id="PTHR21152">
    <property type="entry name" value="AMINOTRANSFERASE CLASS V"/>
    <property type="match status" value="1"/>
</dbReference>
<evidence type="ECO:0000256" key="1">
    <source>
        <dbReference type="ARBA" id="ARBA00001933"/>
    </source>
</evidence>
<dbReference type="FunFam" id="3.90.1150.10:FF:000049">
    <property type="entry name" value="Alanine-glyoxylate aminotransferase 1"/>
    <property type="match status" value="1"/>
</dbReference>
<dbReference type="Proteomes" id="UP000290900">
    <property type="component" value="Unassembled WGS sequence"/>
</dbReference>
<comment type="cofactor">
    <cofactor evidence="1 8">
        <name>pyridoxal 5'-phosphate</name>
        <dbReference type="ChEBI" id="CHEBI:597326"/>
    </cofactor>
</comment>
<keyword evidence="6 8" id="KW-0663">Pyridoxal phosphate</keyword>
<dbReference type="InterPro" id="IPR024169">
    <property type="entry name" value="SP_NH2Trfase/AEP_transaminase"/>
</dbReference>
<dbReference type="FunCoup" id="A0A448YIW8">
    <property type="interactions" value="1373"/>
</dbReference>
<feature type="domain" description="Aminotransferase class V" evidence="9">
    <location>
        <begin position="29"/>
        <end position="230"/>
    </location>
</feature>
<name>A0A448YIW8_BRENA</name>
<dbReference type="GO" id="GO:0019265">
    <property type="term" value="P:glycine biosynthetic process, by transamination of glyoxylate"/>
    <property type="evidence" value="ECO:0007669"/>
    <property type="project" value="TreeGrafter"/>
</dbReference>
<dbReference type="GO" id="GO:0008453">
    <property type="term" value="F:alanine-glyoxylate transaminase activity"/>
    <property type="evidence" value="ECO:0007669"/>
    <property type="project" value="UniProtKB-EC"/>
</dbReference>
<dbReference type="STRING" id="13370.A0A448YIW8"/>
<sequence length="388" mass="41969">MPARKLTFIPGPIEFSDEVLQAMSTPSEAHTSPEFVAVFQEALKNTRKLFRSTDPSTQGIVISGSGTLGWDLAGANLLNKGERALVISTGFFSDSFANCLKVYAGADKVDVLKAKKFGAVVENSEIESALQKAKDDEKPYSVITITQTDTSSGVLSDVEAISAIVRRVSPDTLIVVDAVCATVCENLEFDKWGIDFTLTASQKAVGVPAGLSISFASGRAIEKALSKKEPVGFYTDLQRWIPIMRAYESGKGAYFATPSVQLVHAYRQSLREILVGPVTESFSKHKDASDHFKAKIAGLGLKFVPLTDDIAAHGLSVIYFPEGIEGPKFLSKVAGKGFTIASGIFKGYQDKYFRVGHMGISAIGSRKQELDQCFEAIKSSLEELGYKH</sequence>
<dbReference type="InterPro" id="IPR015422">
    <property type="entry name" value="PyrdxlP-dep_Trfase_small"/>
</dbReference>
<gene>
    <name evidence="10" type="ORF">BRENAR_LOCUS1627</name>
</gene>
<comment type="similarity">
    <text evidence="2">Belongs to the class-V pyridoxal-phosphate-dependent aminotransferase family.</text>
</comment>
<protein>
    <recommendedName>
        <fullName evidence="3">alanine--glyoxylate transaminase</fullName>
        <ecNumber evidence="3">2.6.1.44</ecNumber>
    </recommendedName>
</protein>
<keyword evidence="4" id="KW-0032">Aminotransferase</keyword>
<evidence type="ECO:0000256" key="3">
    <source>
        <dbReference type="ARBA" id="ARBA00013049"/>
    </source>
</evidence>
<dbReference type="AlphaFoldDB" id="A0A448YIW8"/>
<dbReference type="SUPFAM" id="SSF53383">
    <property type="entry name" value="PLP-dependent transferases"/>
    <property type="match status" value="1"/>
</dbReference>
<accession>A0A448YIW8</accession>
<evidence type="ECO:0000313" key="11">
    <source>
        <dbReference type="Proteomes" id="UP000290900"/>
    </source>
</evidence>
<dbReference type="InterPro" id="IPR015424">
    <property type="entry name" value="PyrdxlP-dep_Trfase"/>
</dbReference>
<evidence type="ECO:0000256" key="7">
    <source>
        <dbReference type="PIRSR" id="PIRSR000524-1"/>
    </source>
</evidence>
<evidence type="ECO:0000256" key="8">
    <source>
        <dbReference type="PIRSR" id="PIRSR000524-50"/>
    </source>
</evidence>
<proteinExistence type="inferred from homology"/>
<dbReference type="Pfam" id="PF00266">
    <property type="entry name" value="Aminotran_5"/>
    <property type="match status" value="1"/>
</dbReference>
<dbReference type="EMBL" id="CAACVR010000008">
    <property type="protein sequence ID" value="VEU20892.1"/>
    <property type="molecule type" value="Genomic_DNA"/>
</dbReference>
<organism evidence="10 11">
    <name type="scientific">Brettanomyces naardenensis</name>
    <name type="common">Yeast</name>
    <dbReference type="NCBI Taxonomy" id="13370"/>
    <lineage>
        <taxon>Eukaryota</taxon>
        <taxon>Fungi</taxon>
        <taxon>Dikarya</taxon>
        <taxon>Ascomycota</taxon>
        <taxon>Saccharomycotina</taxon>
        <taxon>Pichiomycetes</taxon>
        <taxon>Pichiales</taxon>
        <taxon>Pichiaceae</taxon>
        <taxon>Brettanomyces</taxon>
    </lineage>
</organism>
<feature type="binding site" evidence="7">
    <location>
        <position position="354"/>
    </location>
    <ligand>
        <name>substrate</name>
    </ligand>
</feature>
<dbReference type="PIRSF" id="PIRSF000524">
    <property type="entry name" value="SPT"/>
    <property type="match status" value="1"/>
</dbReference>
<evidence type="ECO:0000256" key="4">
    <source>
        <dbReference type="ARBA" id="ARBA00022576"/>
    </source>
</evidence>
<dbReference type="FunFam" id="3.40.640.10:FF:000027">
    <property type="entry name" value="Serine--pyruvate aminotransferase, mitochondrial"/>
    <property type="match status" value="1"/>
</dbReference>
<keyword evidence="11" id="KW-1185">Reference proteome</keyword>
<evidence type="ECO:0000256" key="6">
    <source>
        <dbReference type="ARBA" id="ARBA00022898"/>
    </source>
</evidence>
<dbReference type="GO" id="GO:0005777">
    <property type="term" value="C:peroxisome"/>
    <property type="evidence" value="ECO:0007669"/>
    <property type="project" value="TreeGrafter"/>
</dbReference>
<dbReference type="InParanoid" id="A0A448YIW8"/>
<dbReference type="PANTHER" id="PTHR21152:SF24">
    <property type="entry name" value="ALANINE--GLYOXYLATE AMINOTRANSFERASE 1"/>
    <property type="match status" value="1"/>
</dbReference>
<dbReference type="Gene3D" id="3.40.640.10">
    <property type="entry name" value="Type I PLP-dependent aspartate aminotransferase-like (Major domain)"/>
    <property type="match status" value="1"/>
</dbReference>
<reference evidence="10 11" key="1">
    <citation type="submission" date="2018-12" db="EMBL/GenBank/DDBJ databases">
        <authorList>
            <person name="Tiukova I."/>
            <person name="Dainat J."/>
        </authorList>
    </citation>
    <scope>NUCLEOTIDE SEQUENCE [LARGE SCALE GENOMIC DNA]</scope>
</reference>
<dbReference type="InterPro" id="IPR000192">
    <property type="entry name" value="Aminotrans_V_dom"/>
</dbReference>